<protein>
    <recommendedName>
        <fullName evidence="11">Potassium channel domain-containing protein</fullName>
    </recommendedName>
</protein>
<feature type="region of interest" description="Disordered" evidence="9">
    <location>
        <begin position="424"/>
        <end position="450"/>
    </location>
</feature>
<feature type="transmembrane region" description="Helical" evidence="10">
    <location>
        <begin position="230"/>
        <end position="247"/>
    </location>
</feature>
<dbReference type="GO" id="GO:0015271">
    <property type="term" value="F:outward rectifier potassium channel activity"/>
    <property type="evidence" value="ECO:0007669"/>
    <property type="project" value="TreeGrafter"/>
</dbReference>
<dbReference type="PANTHER" id="PTHR11003">
    <property type="entry name" value="POTASSIUM CHANNEL, SUBFAMILY K"/>
    <property type="match status" value="1"/>
</dbReference>
<dbReference type="Gene3D" id="1.10.287.70">
    <property type="match status" value="1"/>
</dbReference>
<evidence type="ECO:0000256" key="4">
    <source>
        <dbReference type="ARBA" id="ARBA00022989"/>
    </source>
</evidence>
<keyword evidence="6 10" id="KW-0472">Membrane</keyword>
<evidence type="ECO:0000256" key="2">
    <source>
        <dbReference type="ARBA" id="ARBA00022448"/>
    </source>
</evidence>
<evidence type="ECO:0000256" key="1">
    <source>
        <dbReference type="ARBA" id="ARBA00004141"/>
    </source>
</evidence>
<dbReference type="AlphaFoldDB" id="A0A7M5XMB1"/>
<reference evidence="12" key="1">
    <citation type="submission" date="2021-01" db="UniProtKB">
        <authorList>
            <consortium name="EnsemblMetazoa"/>
        </authorList>
    </citation>
    <scope>IDENTIFICATION</scope>
</reference>
<dbReference type="GO" id="GO:0022841">
    <property type="term" value="F:potassium ion leak channel activity"/>
    <property type="evidence" value="ECO:0007669"/>
    <property type="project" value="TreeGrafter"/>
</dbReference>
<feature type="transmembrane region" description="Helical" evidence="10">
    <location>
        <begin position="46"/>
        <end position="67"/>
    </location>
</feature>
<dbReference type="OrthoDB" id="5961379at2759"/>
<keyword evidence="2 8" id="KW-0813">Transport</keyword>
<dbReference type="Proteomes" id="UP000594262">
    <property type="component" value="Unplaced"/>
</dbReference>
<dbReference type="InterPro" id="IPR013099">
    <property type="entry name" value="K_chnl_dom"/>
</dbReference>
<dbReference type="GeneID" id="136809710"/>
<evidence type="ECO:0000256" key="6">
    <source>
        <dbReference type="ARBA" id="ARBA00023136"/>
    </source>
</evidence>
<dbReference type="PANTHER" id="PTHR11003:SF345">
    <property type="entry name" value="TWIK FAMILY OF POTASSIUM CHANNELS PROTEIN 18"/>
    <property type="match status" value="1"/>
</dbReference>
<keyword evidence="13" id="KW-1185">Reference proteome</keyword>
<dbReference type="InterPro" id="IPR003280">
    <property type="entry name" value="2pore_dom_K_chnl"/>
</dbReference>
<comment type="subcellular location">
    <subcellularLocation>
        <location evidence="1">Membrane</location>
        <topology evidence="1">Multi-pass membrane protein</topology>
    </subcellularLocation>
</comment>
<name>A0A7M5XMB1_9CNID</name>
<feature type="domain" description="Potassium channel" evidence="11">
    <location>
        <begin position="208"/>
        <end position="289"/>
    </location>
</feature>
<accession>A0A7M5XMB1</accession>
<dbReference type="EnsemblMetazoa" id="CLYHEMT025505.4">
    <property type="protein sequence ID" value="CLYHEMP025505.4"/>
    <property type="gene ID" value="CLYHEMG025505"/>
</dbReference>
<evidence type="ECO:0000256" key="7">
    <source>
        <dbReference type="ARBA" id="ARBA00023303"/>
    </source>
</evidence>
<evidence type="ECO:0000313" key="12">
    <source>
        <dbReference type="EnsemblMetazoa" id="CLYHEMP025505.4"/>
    </source>
</evidence>
<keyword evidence="5 8" id="KW-0406">Ion transport</keyword>
<evidence type="ECO:0000259" key="11">
    <source>
        <dbReference type="Pfam" id="PF07885"/>
    </source>
</evidence>
<keyword evidence="4 10" id="KW-1133">Transmembrane helix</keyword>
<evidence type="ECO:0000256" key="8">
    <source>
        <dbReference type="RuleBase" id="RU003857"/>
    </source>
</evidence>
<proteinExistence type="inferred from homology"/>
<feature type="transmembrane region" description="Helical" evidence="10">
    <location>
        <begin position="198"/>
        <end position="218"/>
    </location>
</feature>
<feature type="transmembrane region" description="Helical" evidence="10">
    <location>
        <begin position="145"/>
        <end position="177"/>
    </location>
</feature>
<evidence type="ECO:0000256" key="10">
    <source>
        <dbReference type="SAM" id="Phobius"/>
    </source>
</evidence>
<keyword evidence="7 8" id="KW-0407">Ion channel</keyword>
<sequence>MWLAHPTRKKLYSLNGYPKSRQQHDATIDKLKAETETPIKPSLKILLIRGFIMVVYLLLGALVFRALEHEDEDPNARDTLAFERKQLQLEFNISDVRLKRFEDLVRKRRQEPKDWDYYQSLYFASTVTTTIGYGHITPQTQSGRIFLIIFALIGIPLNILALASVGEHITVAIFNFLRYVSSHCCCQKKKNRIKHINIKVMMVSVFLMVCMLFIGGLLYCSTEEWSYVDSIYYCFVAMATIGFGDLVPNKGRAPDSEGEKAIWFLRALYLSVGLSLVSTVFTALSNAMEEINFLLGRYKNDLWEFGHSHTNNNDDGNGKRPKKVKGGDTEKISYKHKIKKQGNIVFKYKLLHKLKRRKDEGCIHTDWDSLLAEANRKQHTVLESAKTAGADIKKPSLLLLTNQKGFVPERYSLKTYQKTNVLTIPVTPDGGETTSTTNTEGESKNPPPRVQYQRQLRHRNYEEHIQQNSTSRIQRMHSSPNPVINHDREFIVHSSVSRTSSQPIGYSKNLSHHSQHKPFIANNNNTHSLRQSPNYGDNTRHRSNTEHFFNVYEDEWYAHSYGDNKHVSLGKEGGTFSTRV</sequence>
<dbReference type="Pfam" id="PF07885">
    <property type="entry name" value="Ion_trans_2"/>
    <property type="match status" value="2"/>
</dbReference>
<dbReference type="SUPFAM" id="SSF81324">
    <property type="entry name" value="Voltage-gated potassium channels"/>
    <property type="match status" value="2"/>
</dbReference>
<dbReference type="PRINTS" id="PR01333">
    <property type="entry name" value="2POREKCHANEL"/>
</dbReference>
<evidence type="ECO:0000256" key="5">
    <source>
        <dbReference type="ARBA" id="ARBA00023065"/>
    </source>
</evidence>
<evidence type="ECO:0000313" key="13">
    <source>
        <dbReference type="Proteomes" id="UP000594262"/>
    </source>
</evidence>
<dbReference type="GO" id="GO:0030322">
    <property type="term" value="P:stabilization of membrane potential"/>
    <property type="evidence" value="ECO:0007669"/>
    <property type="project" value="TreeGrafter"/>
</dbReference>
<comment type="similarity">
    <text evidence="8">Belongs to the two pore domain potassium channel (TC 1.A.1.8) family.</text>
</comment>
<evidence type="ECO:0000256" key="3">
    <source>
        <dbReference type="ARBA" id="ARBA00022692"/>
    </source>
</evidence>
<organism evidence="12 13">
    <name type="scientific">Clytia hemisphaerica</name>
    <dbReference type="NCBI Taxonomy" id="252671"/>
    <lineage>
        <taxon>Eukaryota</taxon>
        <taxon>Metazoa</taxon>
        <taxon>Cnidaria</taxon>
        <taxon>Hydrozoa</taxon>
        <taxon>Hydroidolina</taxon>
        <taxon>Leptothecata</taxon>
        <taxon>Obeliida</taxon>
        <taxon>Clytiidae</taxon>
        <taxon>Clytia</taxon>
    </lineage>
</organism>
<feature type="domain" description="Potassium channel" evidence="11">
    <location>
        <begin position="110"/>
        <end position="169"/>
    </location>
</feature>
<feature type="transmembrane region" description="Helical" evidence="10">
    <location>
        <begin position="267"/>
        <end position="288"/>
    </location>
</feature>
<keyword evidence="3 8" id="KW-0812">Transmembrane</keyword>
<feature type="compositionally biased region" description="Low complexity" evidence="9">
    <location>
        <begin position="430"/>
        <end position="440"/>
    </location>
</feature>
<dbReference type="GO" id="GO:0005886">
    <property type="term" value="C:plasma membrane"/>
    <property type="evidence" value="ECO:0007669"/>
    <property type="project" value="TreeGrafter"/>
</dbReference>
<dbReference type="RefSeq" id="XP_066922347.1">
    <property type="nucleotide sequence ID" value="XM_067066246.1"/>
</dbReference>
<evidence type="ECO:0000256" key="9">
    <source>
        <dbReference type="SAM" id="MobiDB-lite"/>
    </source>
</evidence>